<dbReference type="PROSITE" id="PS00723">
    <property type="entry name" value="POLYPRENYL_SYNTHASE_1"/>
    <property type="match status" value="1"/>
</dbReference>
<name>A0ABV7WPE0_9GAMM</name>
<comment type="similarity">
    <text evidence="2 6">Belongs to the FPP/GGPP synthase family.</text>
</comment>
<dbReference type="PANTHER" id="PTHR12001:SF69">
    <property type="entry name" value="ALL TRANS-POLYPRENYL-DIPHOSPHATE SYNTHASE PDSS1"/>
    <property type="match status" value="1"/>
</dbReference>
<comment type="caution">
    <text evidence="7">The sequence shown here is derived from an EMBL/GenBank/DDBJ whole genome shotgun (WGS) entry which is preliminary data.</text>
</comment>
<dbReference type="EC" id="2.5.1.-" evidence="7"/>
<dbReference type="Gene3D" id="1.10.600.10">
    <property type="entry name" value="Farnesyl Diphosphate Synthase"/>
    <property type="match status" value="1"/>
</dbReference>
<dbReference type="PANTHER" id="PTHR12001">
    <property type="entry name" value="GERANYLGERANYL PYROPHOSPHATE SYNTHASE"/>
    <property type="match status" value="1"/>
</dbReference>
<evidence type="ECO:0000256" key="2">
    <source>
        <dbReference type="ARBA" id="ARBA00006706"/>
    </source>
</evidence>
<dbReference type="InterPro" id="IPR008949">
    <property type="entry name" value="Isoprenoid_synthase_dom_sf"/>
</dbReference>
<evidence type="ECO:0000256" key="1">
    <source>
        <dbReference type="ARBA" id="ARBA00001946"/>
    </source>
</evidence>
<keyword evidence="3 6" id="KW-0808">Transferase</keyword>
<dbReference type="Proteomes" id="UP001595710">
    <property type="component" value="Unassembled WGS sequence"/>
</dbReference>
<sequence length="322" mass="34860">MDHKEIHAVIAGDFSAVNDTIHQQLVSNVPMVEKIADHIISSGGKRLRPTIVLLAAGLTNSQGTQQHQLATVIEFLHTATLLHDDVVDTSDMRRGKPTANAQWGNAASVLVGDFLYARAFELLVKIGQLGVMDTLAATTRKIAEGEVLQLTNVRNPDASEAQYLEVIKGKTAILFQACGECAGLIADSPKDQTTALANYGLHLGLAFQLIDDVLDYSGEAEKLGKNVGDDLAEGKPTLPTIHAMANCSEDERQLIRSCIRKGSLDQLNEVMSIMNRCGSLEYTIAKAEHHAEQAKLALDAFPESDYKQAMKALAALSVKRDF</sequence>
<evidence type="ECO:0000256" key="3">
    <source>
        <dbReference type="ARBA" id="ARBA00022679"/>
    </source>
</evidence>
<reference evidence="8" key="1">
    <citation type="journal article" date="2019" name="Int. J. Syst. Evol. Microbiol.">
        <title>The Global Catalogue of Microorganisms (GCM) 10K type strain sequencing project: providing services to taxonomists for standard genome sequencing and annotation.</title>
        <authorList>
            <consortium name="The Broad Institute Genomics Platform"/>
            <consortium name="The Broad Institute Genome Sequencing Center for Infectious Disease"/>
            <person name="Wu L."/>
            <person name="Ma J."/>
        </authorList>
    </citation>
    <scope>NUCLEOTIDE SEQUENCE [LARGE SCALE GENOMIC DNA]</scope>
    <source>
        <strain evidence="8">CECT 8288</strain>
    </source>
</reference>
<gene>
    <name evidence="7" type="ORF">ACFOND_03285</name>
</gene>
<dbReference type="InterPro" id="IPR000092">
    <property type="entry name" value="Polyprenyl_synt"/>
</dbReference>
<dbReference type="CDD" id="cd00685">
    <property type="entry name" value="Trans_IPPS_HT"/>
    <property type="match status" value="1"/>
</dbReference>
<dbReference type="SUPFAM" id="SSF48576">
    <property type="entry name" value="Terpenoid synthases"/>
    <property type="match status" value="1"/>
</dbReference>
<keyword evidence="8" id="KW-1185">Reference proteome</keyword>
<dbReference type="EMBL" id="JBHRYN010000006">
    <property type="protein sequence ID" value="MFC3700651.1"/>
    <property type="molecule type" value="Genomic_DNA"/>
</dbReference>
<protein>
    <submittedName>
        <fullName evidence="7">Polyprenyl synthetase family protein</fullName>
        <ecNumber evidence="7">2.5.1.-</ecNumber>
    </submittedName>
</protein>
<evidence type="ECO:0000256" key="4">
    <source>
        <dbReference type="ARBA" id="ARBA00022723"/>
    </source>
</evidence>
<dbReference type="RefSeq" id="WP_290281153.1">
    <property type="nucleotide sequence ID" value="NZ_JAUFQI010000001.1"/>
</dbReference>
<dbReference type="SFLD" id="SFLDS00005">
    <property type="entry name" value="Isoprenoid_Synthase_Type_I"/>
    <property type="match status" value="1"/>
</dbReference>
<proteinExistence type="inferred from homology"/>
<evidence type="ECO:0000313" key="8">
    <source>
        <dbReference type="Proteomes" id="UP001595710"/>
    </source>
</evidence>
<evidence type="ECO:0000313" key="7">
    <source>
        <dbReference type="EMBL" id="MFC3700651.1"/>
    </source>
</evidence>
<organism evidence="7 8">
    <name type="scientific">Reinekea marina</name>
    <dbReference type="NCBI Taxonomy" id="1310421"/>
    <lineage>
        <taxon>Bacteria</taxon>
        <taxon>Pseudomonadati</taxon>
        <taxon>Pseudomonadota</taxon>
        <taxon>Gammaproteobacteria</taxon>
        <taxon>Oceanospirillales</taxon>
        <taxon>Saccharospirillaceae</taxon>
        <taxon>Reinekea</taxon>
    </lineage>
</organism>
<dbReference type="InterPro" id="IPR033749">
    <property type="entry name" value="Polyprenyl_synt_CS"/>
</dbReference>
<evidence type="ECO:0000256" key="6">
    <source>
        <dbReference type="RuleBase" id="RU004466"/>
    </source>
</evidence>
<dbReference type="Pfam" id="PF00348">
    <property type="entry name" value="polyprenyl_synt"/>
    <property type="match status" value="1"/>
</dbReference>
<dbReference type="GO" id="GO:0016740">
    <property type="term" value="F:transferase activity"/>
    <property type="evidence" value="ECO:0007669"/>
    <property type="project" value="UniProtKB-KW"/>
</dbReference>
<dbReference type="PROSITE" id="PS00444">
    <property type="entry name" value="POLYPRENYL_SYNTHASE_2"/>
    <property type="match status" value="1"/>
</dbReference>
<accession>A0ABV7WPE0</accession>
<evidence type="ECO:0000256" key="5">
    <source>
        <dbReference type="ARBA" id="ARBA00022842"/>
    </source>
</evidence>
<keyword evidence="4" id="KW-0479">Metal-binding</keyword>
<keyword evidence="5" id="KW-0460">Magnesium</keyword>
<comment type="cofactor">
    <cofactor evidence="1">
        <name>Mg(2+)</name>
        <dbReference type="ChEBI" id="CHEBI:18420"/>
    </cofactor>
</comment>